<gene>
    <name evidence="2" type="ordered locus">Amet_2484</name>
</gene>
<dbReference type="AlphaFoldDB" id="A6TR19"/>
<protein>
    <recommendedName>
        <fullName evidence="4">Prepilin-type N-terminal cleavage/methylation domain-containing protein</fullName>
    </recommendedName>
</protein>
<dbReference type="NCBIfam" id="TIGR02532">
    <property type="entry name" value="IV_pilin_GFxxxE"/>
    <property type="match status" value="1"/>
</dbReference>
<sequence>MKNNGFTFVEVLIALMILTIAIAPGMRMFTHAMKVSELSQHTYRSHKQMQEVMETIKALKSVENELTLQLDEAVKIQLKNVDAIYDFYQVDLYIEGKDNQYLSSYLLGETAYSLLNKRYQELPVTLN</sequence>
<dbReference type="EMBL" id="CP000724">
    <property type="protein sequence ID" value="ABR48637.1"/>
    <property type="molecule type" value="Genomic_DNA"/>
</dbReference>
<name>A6TR19_ALKMQ</name>
<dbReference type="KEGG" id="amt:Amet_2484"/>
<dbReference type="Pfam" id="PF07963">
    <property type="entry name" value="N_methyl"/>
    <property type="match status" value="1"/>
</dbReference>
<dbReference type="HOGENOM" id="CLU_1965910_0_0_9"/>
<evidence type="ECO:0000313" key="2">
    <source>
        <dbReference type="EMBL" id="ABR48637.1"/>
    </source>
</evidence>
<proteinExistence type="predicted"/>
<keyword evidence="1" id="KW-0812">Transmembrane</keyword>
<reference evidence="3" key="1">
    <citation type="journal article" date="2016" name="Genome Announc.">
        <title>Complete genome sequence of Alkaliphilus metalliredigens strain QYMF, an alkaliphilic and metal-reducing bacterium isolated from borax-contaminated leachate ponds.</title>
        <authorList>
            <person name="Hwang C."/>
            <person name="Copeland A."/>
            <person name="Lucas S."/>
            <person name="Lapidus A."/>
            <person name="Barry K."/>
            <person name="Detter J.C."/>
            <person name="Glavina Del Rio T."/>
            <person name="Hammon N."/>
            <person name="Israni S."/>
            <person name="Dalin E."/>
            <person name="Tice H."/>
            <person name="Pitluck S."/>
            <person name="Chertkov O."/>
            <person name="Brettin T."/>
            <person name="Bruce D."/>
            <person name="Han C."/>
            <person name="Schmutz J."/>
            <person name="Larimer F."/>
            <person name="Land M.L."/>
            <person name="Hauser L."/>
            <person name="Kyrpides N."/>
            <person name="Mikhailova N."/>
            <person name="Ye Q."/>
            <person name="Zhou J."/>
            <person name="Richardson P."/>
            <person name="Fields M.W."/>
        </authorList>
    </citation>
    <scope>NUCLEOTIDE SEQUENCE [LARGE SCALE GENOMIC DNA]</scope>
    <source>
        <strain evidence="3">QYMF</strain>
    </source>
</reference>
<dbReference type="RefSeq" id="WP_012063612.1">
    <property type="nucleotide sequence ID" value="NC_009633.1"/>
</dbReference>
<keyword evidence="1" id="KW-1133">Transmembrane helix</keyword>
<dbReference type="STRING" id="293826.Amet_2484"/>
<dbReference type="InterPro" id="IPR012902">
    <property type="entry name" value="N_methyl_site"/>
</dbReference>
<evidence type="ECO:0000256" key="1">
    <source>
        <dbReference type="SAM" id="Phobius"/>
    </source>
</evidence>
<evidence type="ECO:0000313" key="3">
    <source>
        <dbReference type="Proteomes" id="UP000001572"/>
    </source>
</evidence>
<dbReference type="Proteomes" id="UP000001572">
    <property type="component" value="Chromosome"/>
</dbReference>
<evidence type="ECO:0008006" key="4">
    <source>
        <dbReference type="Google" id="ProtNLM"/>
    </source>
</evidence>
<keyword evidence="1" id="KW-0472">Membrane</keyword>
<keyword evidence="3" id="KW-1185">Reference proteome</keyword>
<accession>A6TR19</accession>
<organism evidence="2 3">
    <name type="scientific">Alkaliphilus metalliredigens (strain QYMF)</name>
    <dbReference type="NCBI Taxonomy" id="293826"/>
    <lineage>
        <taxon>Bacteria</taxon>
        <taxon>Bacillati</taxon>
        <taxon>Bacillota</taxon>
        <taxon>Clostridia</taxon>
        <taxon>Peptostreptococcales</taxon>
        <taxon>Natronincolaceae</taxon>
        <taxon>Alkaliphilus</taxon>
    </lineage>
</organism>
<feature type="transmembrane region" description="Helical" evidence="1">
    <location>
        <begin position="6"/>
        <end position="26"/>
    </location>
</feature>